<dbReference type="SUPFAM" id="SSF51004">
    <property type="entry name" value="C-terminal (heme d1) domain of cytochrome cd1-nitrite reductase"/>
    <property type="match status" value="1"/>
</dbReference>
<keyword evidence="2" id="KW-0732">Signal</keyword>
<name>A0AAD5S5S4_9PEZI</name>
<evidence type="ECO:0000313" key="4">
    <source>
        <dbReference type="Proteomes" id="UP001201980"/>
    </source>
</evidence>
<dbReference type="GO" id="GO:0017057">
    <property type="term" value="F:6-phosphogluconolactonase activity"/>
    <property type="evidence" value="ECO:0007669"/>
    <property type="project" value="TreeGrafter"/>
</dbReference>
<sequence>MLSLALLSLGIASMASPALAAPAPHESAAPGNCSGSSDAPRTLFFSSVNYTGSATFDPAANTLEVASNDTHEEVASWLLLGTNLVYSNHEVGSDVHVKQIGEGNALTEVQAINGSAGLVHFEFNADKTALFGAGFTAGDISIFDVGADGQLSNHRALKTVGAMGPDKVRQLSAHAHQVVRDPTGEFFVVNDLGLDSITVVGKQSADTDYEVLGSVNSTQTGSGPRHGAFFPVGIRQATHYFLVCEMFNIVEIFEVSYPDGVLTLAQTGKTLSTYPTEGEFVLQPPAEGEINGFAAEIFVSHDNAHVYVTNRISGNPTDSIAHFTISGIESEETENEIVTTIGDISLELTDLISTGGVNPRMFSLSRDGNYVYLGNQNKAVNAEDGEGKGLVVFKRDAETGLLEEVASLPYTSITGGSVGVQFVQEF</sequence>
<comment type="caution">
    <text evidence="3">The sequence shown here is derived from an EMBL/GenBank/DDBJ whole genome shotgun (WGS) entry which is preliminary data.</text>
</comment>
<dbReference type="Gene3D" id="2.130.10.10">
    <property type="entry name" value="YVTN repeat-like/Quinoprotein amine dehydrogenase"/>
    <property type="match status" value="1"/>
</dbReference>
<keyword evidence="4" id="KW-1185">Reference proteome</keyword>
<dbReference type="InterPro" id="IPR050282">
    <property type="entry name" value="Cycloisomerase_2"/>
</dbReference>
<dbReference type="EMBL" id="JAKWBI020000010">
    <property type="protein sequence ID" value="KAJ2906715.1"/>
    <property type="molecule type" value="Genomic_DNA"/>
</dbReference>
<reference evidence="3" key="1">
    <citation type="submission" date="2022-07" db="EMBL/GenBank/DDBJ databases">
        <title>Draft genome sequence of Zalerion maritima ATCC 34329, a (micro)plastics degrading marine fungus.</title>
        <authorList>
            <person name="Paco A."/>
            <person name="Goncalves M.F.M."/>
            <person name="Rocha-Santos T.A.P."/>
            <person name="Alves A."/>
        </authorList>
    </citation>
    <scope>NUCLEOTIDE SEQUENCE</scope>
    <source>
        <strain evidence="3">ATCC 34329</strain>
    </source>
</reference>
<feature type="signal peptide" evidence="2">
    <location>
        <begin position="1"/>
        <end position="20"/>
    </location>
</feature>
<evidence type="ECO:0000256" key="2">
    <source>
        <dbReference type="SAM" id="SignalP"/>
    </source>
</evidence>
<dbReference type="InterPro" id="IPR019405">
    <property type="entry name" value="Lactonase_7-beta_prop"/>
</dbReference>
<dbReference type="Proteomes" id="UP001201980">
    <property type="component" value="Unassembled WGS sequence"/>
</dbReference>
<dbReference type="PANTHER" id="PTHR30344">
    <property type="entry name" value="6-PHOSPHOGLUCONOLACTONASE-RELATED"/>
    <property type="match status" value="1"/>
</dbReference>
<evidence type="ECO:0000256" key="1">
    <source>
        <dbReference type="ARBA" id="ARBA00005564"/>
    </source>
</evidence>
<proteinExistence type="inferred from homology"/>
<dbReference type="Pfam" id="PF10282">
    <property type="entry name" value="Lactonase"/>
    <property type="match status" value="1"/>
</dbReference>
<dbReference type="PANTHER" id="PTHR30344:SF1">
    <property type="entry name" value="6-PHOSPHOGLUCONOLACTONASE"/>
    <property type="match status" value="1"/>
</dbReference>
<protein>
    <recommendedName>
        <fullName evidence="5">6-phosphogluconolactonase</fullName>
    </recommendedName>
</protein>
<gene>
    <name evidence="3" type="ORF">MKZ38_000451</name>
</gene>
<accession>A0AAD5S5S4</accession>
<organism evidence="3 4">
    <name type="scientific">Zalerion maritima</name>
    <dbReference type="NCBI Taxonomy" id="339359"/>
    <lineage>
        <taxon>Eukaryota</taxon>
        <taxon>Fungi</taxon>
        <taxon>Dikarya</taxon>
        <taxon>Ascomycota</taxon>
        <taxon>Pezizomycotina</taxon>
        <taxon>Sordariomycetes</taxon>
        <taxon>Lulworthiomycetidae</taxon>
        <taxon>Lulworthiales</taxon>
        <taxon>Lulworthiaceae</taxon>
        <taxon>Zalerion</taxon>
    </lineage>
</organism>
<feature type="chain" id="PRO_5042293020" description="6-phosphogluconolactonase" evidence="2">
    <location>
        <begin position="21"/>
        <end position="426"/>
    </location>
</feature>
<evidence type="ECO:0000313" key="3">
    <source>
        <dbReference type="EMBL" id="KAJ2906715.1"/>
    </source>
</evidence>
<comment type="similarity">
    <text evidence="1">Belongs to the cycloisomerase 2 family.</text>
</comment>
<dbReference type="AlphaFoldDB" id="A0AAD5S5S4"/>
<evidence type="ECO:0008006" key="5">
    <source>
        <dbReference type="Google" id="ProtNLM"/>
    </source>
</evidence>
<dbReference type="InterPro" id="IPR015943">
    <property type="entry name" value="WD40/YVTN_repeat-like_dom_sf"/>
</dbReference>
<dbReference type="InterPro" id="IPR011048">
    <property type="entry name" value="Haem_d1_sf"/>
</dbReference>